<dbReference type="PRINTS" id="PR00344">
    <property type="entry name" value="BCTRLSENSOR"/>
</dbReference>
<evidence type="ECO:0000256" key="2">
    <source>
        <dbReference type="ARBA" id="ARBA00012438"/>
    </source>
</evidence>
<comment type="caution">
    <text evidence="8">The sequence shown here is derived from an EMBL/GenBank/DDBJ whole genome shotgun (WGS) entry which is preliminary data.</text>
</comment>
<dbReference type="Pfam" id="PF02518">
    <property type="entry name" value="HATPase_c"/>
    <property type="match status" value="1"/>
</dbReference>
<organism evidence="8 9">
    <name type="scientific">Parasaccharibacter apium</name>
    <dbReference type="NCBI Taxonomy" id="1510841"/>
    <lineage>
        <taxon>Bacteria</taxon>
        <taxon>Pseudomonadati</taxon>
        <taxon>Pseudomonadota</taxon>
        <taxon>Alphaproteobacteria</taxon>
        <taxon>Acetobacterales</taxon>
        <taxon>Acetobacteraceae</taxon>
        <taxon>Parasaccharibacter</taxon>
    </lineage>
</organism>
<dbReference type="GO" id="GO:0004721">
    <property type="term" value="F:phosphoprotein phosphatase activity"/>
    <property type="evidence" value="ECO:0007669"/>
    <property type="project" value="TreeGrafter"/>
</dbReference>
<evidence type="ECO:0000256" key="6">
    <source>
        <dbReference type="ARBA" id="ARBA00023012"/>
    </source>
</evidence>
<dbReference type="InterPro" id="IPR003594">
    <property type="entry name" value="HATPase_dom"/>
</dbReference>
<gene>
    <name evidence="8" type="ORF">SACS_0408</name>
</gene>
<dbReference type="CDD" id="cd00075">
    <property type="entry name" value="HATPase"/>
    <property type="match status" value="1"/>
</dbReference>
<dbReference type="InterPro" id="IPR003661">
    <property type="entry name" value="HisK_dim/P_dom"/>
</dbReference>
<proteinExistence type="predicted"/>
<dbReference type="PROSITE" id="PS50109">
    <property type="entry name" value="HIS_KIN"/>
    <property type="match status" value="1"/>
</dbReference>
<keyword evidence="3" id="KW-0597">Phosphoprotein</keyword>
<dbReference type="InterPro" id="IPR036097">
    <property type="entry name" value="HisK_dim/P_sf"/>
</dbReference>
<dbReference type="SUPFAM" id="SSF55874">
    <property type="entry name" value="ATPase domain of HSP90 chaperone/DNA topoisomerase II/histidine kinase"/>
    <property type="match status" value="1"/>
</dbReference>
<dbReference type="GO" id="GO:0016036">
    <property type="term" value="P:cellular response to phosphate starvation"/>
    <property type="evidence" value="ECO:0007669"/>
    <property type="project" value="TreeGrafter"/>
</dbReference>
<dbReference type="Gene3D" id="1.10.287.130">
    <property type="match status" value="1"/>
</dbReference>
<dbReference type="PANTHER" id="PTHR45453">
    <property type="entry name" value="PHOSPHATE REGULON SENSOR PROTEIN PHOR"/>
    <property type="match status" value="1"/>
</dbReference>
<dbReference type="PANTHER" id="PTHR45453:SF1">
    <property type="entry name" value="PHOSPHATE REGULON SENSOR PROTEIN PHOR"/>
    <property type="match status" value="1"/>
</dbReference>
<dbReference type="InterPro" id="IPR004358">
    <property type="entry name" value="Sig_transdc_His_kin-like_C"/>
</dbReference>
<evidence type="ECO:0000256" key="4">
    <source>
        <dbReference type="ARBA" id="ARBA00022679"/>
    </source>
</evidence>
<evidence type="ECO:0000256" key="5">
    <source>
        <dbReference type="ARBA" id="ARBA00022777"/>
    </source>
</evidence>
<keyword evidence="4 8" id="KW-0808">Transferase</keyword>
<evidence type="ECO:0000256" key="1">
    <source>
        <dbReference type="ARBA" id="ARBA00000085"/>
    </source>
</evidence>
<dbReference type="EC" id="2.7.13.3" evidence="2"/>
<name>A0A7U7G4T5_9PROT</name>
<evidence type="ECO:0000313" key="9">
    <source>
        <dbReference type="Proteomes" id="UP000027590"/>
    </source>
</evidence>
<dbReference type="AlphaFoldDB" id="A0A7U7G4T5"/>
<dbReference type="Gene3D" id="3.30.565.10">
    <property type="entry name" value="Histidine kinase-like ATPase, C-terminal domain"/>
    <property type="match status" value="1"/>
</dbReference>
<dbReference type="SUPFAM" id="SSF47384">
    <property type="entry name" value="Homodimeric domain of signal transducing histidine kinase"/>
    <property type="match status" value="1"/>
</dbReference>
<dbReference type="InterPro" id="IPR036890">
    <property type="entry name" value="HATPase_C_sf"/>
</dbReference>
<dbReference type="SMART" id="SM00388">
    <property type="entry name" value="HisKA"/>
    <property type="match status" value="1"/>
</dbReference>
<protein>
    <recommendedName>
        <fullName evidence="2">histidine kinase</fullName>
        <ecNumber evidence="2">2.7.13.3</ecNumber>
    </recommendedName>
</protein>
<dbReference type="CDD" id="cd00082">
    <property type="entry name" value="HisKA"/>
    <property type="match status" value="1"/>
</dbReference>
<dbReference type="RefSeq" id="WP_043558624.1">
    <property type="nucleotide sequence ID" value="NZ_CBLY010000003.1"/>
</dbReference>
<evidence type="ECO:0000256" key="3">
    <source>
        <dbReference type="ARBA" id="ARBA00022553"/>
    </source>
</evidence>
<evidence type="ECO:0000259" key="7">
    <source>
        <dbReference type="PROSITE" id="PS50109"/>
    </source>
</evidence>
<feature type="domain" description="Histidine kinase" evidence="7">
    <location>
        <begin position="176"/>
        <end position="410"/>
    </location>
</feature>
<dbReference type="Pfam" id="PF00512">
    <property type="entry name" value="HisKA"/>
    <property type="match status" value="1"/>
</dbReference>
<keyword evidence="6" id="KW-0902">Two-component regulatory system</keyword>
<dbReference type="InterPro" id="IPR050351">
    <property type="entry name" value="BphY/WalK/GraS-like"/>
</dbReference>
<dbReference type="InterPro" id="IPR005467">
    <property type="entry name" value="His_kinase_dom"/>
</dbReference>
<dbReference type="GO" id="GO:0000155">
    <property type="term" value="F:phosphorelay sensor kinase activity"/>
    <property type="evidence" value="ECO:0007669"/>
    <property type="project" value="InterPro"/>
</dbReference>
<dbReference type="Proteomes" id="UP000027590">
    <property type="component" value="Unassembled WGS sequence"/>
</dbReference>
<reference evidence="8 9" key="2">
    <citation type="journal article" date="2014" name="PLoS ONE">
        <title>Evolution of mitochondria reconstructed from the energy metabolism of living bacteria.</title>
        <authorList>
            <person name="Degli Esposti M."/>
            <person name="Chouaia B."/>
            <person name="Comandatore F."/>
            <person name="Crotti E."/>
            <person name="Sassera D."/>
            <person name="Lievens P.M."/>
            <person name="Daffonchio D."/>
            <person name="Bandi C."/>
        </authorList>
    </citation>
    <scope>NUCLEOTIDE SEQUENCE [LARGE SCALE GENOMIC DNA]</scope>
    <source>
        <strain evidence="9">AM169</strain>
    </source>
</reference>
<dbReference type="SMART" id="SM00387">
    <property type="entry name" value="HATPase_c"/>
    <property type="match status" value="1"/>
</dbReference>
<reference evidence="8 9" key="1">
    <citation type="journal article" date="2014" name="Genome Biol. Evol.">
        <title>Acetic acid bacteria genomes reveal functional traits for adaptation to life in insect guts.</title>
        <authorList>
            <person name="Chouaia B."/>
            <person name="Gaiarsa S."/>
            <person name="Crotti E."/>
            <person name="Comandatore F."/>
            <person name="Degli Esposti M."/>
            <person name="Ricci I."/>
            <person name="Alma A."/>
            <person name="Favia G."/>
            <person name="Bandi C."/>
            <person name="Daffonchio D."/>
        </authorList>
    </citation>
    <scope>NUCLEOTIDE SEQUENCE [LARGE SCALE GENOMIC DNA]</scope>
    <source>
        <strain evidence="9">AM169</strain>
    </source>
</reference>
<keyword evidence="5" id="KW-0418">Kinase</keyword>
<dbReference type="GO" id="GO:0005886">
    <property type="term" value="C:plasma membrane"/>
    <property type="evidence" value="ECO:0007669"/>
    <property type="project" value="TreeGrafter"/>
</dbReference>
<evidence type="ECO:0000313" key="8">
    <source>
        <dbReference type="EMBL" id="CDG33146.1"/>
    </source>
</evidence>
<sequence>MASPLLPEIITAICACLALTGWAMVWRLSRRPHGTTRPDSPRPSAPPPGSVLPFHEATLLVDTIPGMALILGSVGQIMACNEAARTHYGNSLGALLRHPTAHSTLHSALHAPPMDDGLPAPCSTTIRLDVPIKCSVHLAMRRLPGAAGRNSLVLVLLHDRSLIQAVDRMRADFVAHASHELRTPLASLTGFIDLMKEGGDQTDQTSRTLYLEIMSQQATRMQRLIDRLLYLSQLEMKGHHHPREELEAEELFALVLGEVTPRFQHDSRRLTVTQEDSLTLLANRDEMVQVLLNLIENAIRYGTMPERTLLVRLHARRATPAEGPTSSLPGLLITVEDNGPGIAAHHLPRLTERFYRITPPSDSSHAEAGQGTGLGLAIVRQILERHGGQLHFTSTVGQGTTCHVWLPAAPLPQDQAAGK</sequence>
<dbReference type="EMBL" id="CBLY010000003">
    <property type="protein sequence ID" value="CDG33146.1"/>
    <property type="molecule type" value="Genomic_DNA"/>
</dbReference>
<comment type="catalytic activity">
    <reaction evidence="1">
        <text>ATP + protein L-histidine = ADP + protein N-phospho-L-histidine.</text>
        <dbReference type="EC" id="2.7.13.3"/>
    </reaction>
</comment>
<accession>A0A7U7G4T5</accession>
<dbReference type="FunFam" id="1.10.287.130:FF:000001">
    <property type="entry name" value="Two-component sensor histidine kinase"/>
    <property type="match status" value="1"/>
</dbReference>